<organism evidence="3 4">
    <name type="scientific">candidate division LCP-89 bacterium B3_LCP</name>
    <dbReference type="NCBI Taxonomy" id="2012998"/>
    <lineage>
        <taxon>Bacteria</taxon>
        <taxon>Pseudomonadati</taxon>
        <taxon>Bacteria division LCP-89</taxon>
    </lineage>
</organism>
<dbReference type="InterPro" id="IPR029057">
    <property type="entry name" value="PRTase-like"/>
</dbReference>
<dbReference type="CDD" id="cd06223">
    <property type="entry name" value="PRTases_typeI"/>
    <property type="match status" value="1"/>
</dbReference>
<evidence type="ECO:0000313" key="3">
    <source>
        <dbReference type="EMBL" id="TKJ40649.1"/>
    </source>
</evidence>
<gene>
    <name evidence="3" type="ORF">CEE37_06710</name>
</gene>
<evidence type="ECO:0000259" key="2">
    <source>
        <dbReference type="Pfam" id="PF00156"/>
    </source>
</evidence>
<comment type="caution">
    <text evidence="3">The sequence shown here is derived from an EMBL/GenBank/DDBJ whole genome shotgun (WGS) entry which is preliminary data.</text>
</comment>
<comment type="similarity">
    <text evidence="1">Belongs to the ComF/GntX family.</text>
</comment>
<protein>
    <recommendedName>
        <fullName evidence="2">Phosphoribosyltransferase domain-containing protein</fullName>
    </recommendedName>
</protein>
<proteinExistence type="inferred from homology"/>
<dbReference type="EMBL" id="NJBN01000004">
    <property type="protein sequence ID" value="TKJ40649.1"/>
    <property type="molecule type" value="Genomic_DNA"/>
</dbReference>
<dbReference type="InterPro" id="IPR000836">
    <property type="entry name" value="PRTase_dom"/>
</dbReference>
<dbReference type="PANTHER" id="PTHR47505:SF1">
    <property type="entry name" value="DNA UTILIZATION PROTEIN YHGH"/>
    <property type="match status" value="1"/>
</dbReference>
<dbReference type="InterPro" id="IPR051910">
    <property type="entry name" value="ComF/GntX_DNA_util-trans"/>
</dbReference>
<dbReference type="PANTHER" id="PTHR47505">
    <property type="entry name" value="DNA UTILIZATION PROTEIN YHGH"/>
    <property type="match status" value="1"/>
</dbReference>
<sequence length="278" mass="31673">MEIQRLKRYSLVQETSENKQQSPSSWLLWVDSSIDYYHKLQSAFPEIHIELLSGLKAKNYNWCARITDLSEVLHQALERCLKAFSRTLCISSDADECFTLSWHSKSGNGGKPKSTPMGQWVQLAKSYSTDPHSRGSETVADLIAEQMNEFINRHPLYRTCDGILSVLPSNLDKAFDLPTYIAEKVARDYNIPYLNSAIFKKRRTAQMKFCLSLDDKLDNIANSVGVHSKFISGKNLLIIDDIIDSGMTIMETCRSLREAKARSIRVLIATKTLKRRFV</sequence>
<feature type="domain" description="Phosphoribosyltransferase" evidence="2">
    <location>
        <begin position="231"/>
        <end position="267"/>
    </location>
</feature>
<dbReference type="SUPFAM" id="SSF53271">
    <property type="entry name" value="PRTase-like"/>
    <property type="match status" value="1"/>
</dbReference>
<dbReference type="Pfam" id="PF00156">
    <property type="entry name" value="Pribosyltran"/>
    <property type="match status" value="1"/>
</dbReference>
<dbReference type="Proteomes" id="UP000319619">
    <property type="component" value="Unassembled WGS sequence"/>
</dbReference>
<accession>A0A532V0I6</accession>
<dbReference type="AlphaFoldDB" id="A0A532V0I6"/>
<evidence type="ECO:0000256" key="1">
    <source>
        <dbReference type="ARBA" id="ARBA00008007"/>
    </source>
</evidence>
<dbReference type="Gene3D" id="3.40.50.2020">
    <property type="match status" value="1"/>
</dbReference>
<evidence type="ECO:0000313" key="4">
    <source>
        <dbReference type="Proteomes" id="UP000319619"/>
    </source>
</evidence>
<name>A0A532V0I6_UNCL8</name>
<reference evidence="3 4" key="1">
    <citation type="submission" date="2017-06" db="EMBL/GenBank/DDBJ databases">
        <title>Novel microbial phyla capable of carbon fixation and sulfur reduction in deep-sea sediments.</title>
        <authorList>
            <person name="Huang J."/>
            <person name="Baker B."/>
            <person name="Wang Y."/>
        </authorList>
    </citation>
    <scope>NUCLEOTIDE SEQUENCE [LARGE SCALE GENOMIC DNA]</scope>
    <source>
        <strain evidence="3">B3_LCP</strain>
    </source>
</reference>